<organism evidence="1 2">
    <name type="scientific">Urbifossiella limnaea</name>
    <dbReference type="NCBI Taxonomy" id="2528023"/>
    <lineage>
        <taxon>Bacteria</taxon>
        <taxon>Pseudomonadati</taxon>
        <taxon>Planctomycetota</taxon>
        <taxon>Planctomycetia</taxon>
        <taxon>Gemmatales</taxon>
        <taxon>Gemmataceae</taxon>
        <taxon>Urbifossiella</taxon>
    </lineage>
</organism>
<dbReference type="RefSeq" id="WP_145244107.1">
    <property type="nucleotide sequence ID" value="NZ_CP036273.1"/>
</dbReference>
<evidence type="ECO:0000313" key="2">
    <source>
        <dbReference type="Proteomes" id="UP000319576"/>
    </source>
</evidence>
<keyword evidence="2" id="KW-1185">Reference proteome</keyword>
<name>A0A517Y2B5_9BACT</name>
<dbReference type="Proteomes" id="UP000319576">
    <property type="component" value="Chromosome"/>
</dbReference>
<dbReference type="KEGG" id="uli:ETAA1_59050"/>
<reference evidence="1 2" key="1">
    <citation type="submission" date="2019-02" db="EMBL/GenBank/DDBJ databases">
        <title>Deep-cultivation of Planctomycetes and their phenomic and genomic characterization uncovers novel biology.</title>
        <authorList>
            <person name="Wiegand S."/>
            <person name="Jogler M."/>
            <person name="Boedeker C."/>
            <person name="Pinto D."/>
            <person name="Vollmers J."/>
            <person name="Rivas-Marin E."/>
            <person name="Kohn T."/>
            <person name="Peeters S.H."/>
            <person name="Heuer A."/>
            <person name="Rast P."/>
            <person name="Oberbeckmann S."/>
            <person name="Bunk B."/>
            <person name="Jeske O."/>
            <person name="Meyerdierks A."/>
            <person name="Storesund J.E."/>
            <person name="Kallscheuer N."/>
            <person name="Luecker S."/>
            <person name="Lage O.M."/>
            <person name="Pohl T."/>
            <person name="Merkel B.J."/>
            <person name="Hornburger P."/>
            <person name="Mueller R.-W."/>
            <person name="Bruemmer F."/>
            <person name="Labrenz M."/>
            <person name="Spormann A.M."/>
            <person name="Op den Camp H."/>
            <person name="Overmann J."/>
            <person name="Amann R."/>
            <person name="Jetten M.S.M."/>
            <person name="Mascher T."/>
            <person name="Medema M.H."/>
            <person name="Devos D.P."/>
            <person name="Kaster A.-K."/>
            <person name="Ovreas L."/>
            <person name="Rohde M."/>
            <person name="Galperin M.Y."/>
            <person name="Jogler C."/>
        </authorList>
    </citation>
    <scope>NUCLEOTIDE SEQUENCE [LARGE SCALE GENOMIC DNA]</scope>
    <source>
        <strain evidence="1 2">ETA_A1</strain>
    </source>
</reference>
<gene>
    <name evidence="1" type="ORF">ETAA1_59050</name>
</gene>
<dbReference type="EMBL" id="CP036273">
    <property type="protein sequence ID" value="QDU23895.1"/>
    <property type="molecule type" value="Genomic_DNA"/>
</dbReference>
<protein>
    <submittedName>
        <fullName evidence="1">Uncharacterized protein</fullName>
    </submittedName>
</protein>
<proteinExistence type="predicted"/>
<evidence type="ECO:0000313" key="1">
    <source>
        <dbReference type="EMBL" id="QDU23895.1"/>
    </source>
</evidence>
<sequence length="95" mass="9779">MSRRWIRSLFARPARRPSLRVEGLEPRDLPATLDLTGGTLTYTAGAKADVAVGSGAGRPAQVWLFPGAGFGPGTPTAVELDPFGGAVLTAGVFVG</sequence>
<accession>A0A517Y2B5</accession>
<dbReference type="AlphaFoldDB" id="A0A517Y2B5"/>